<evidence type="ECO:0000313" key="1">
    <source>
        <dbReference type="EMBL" id="CAB4154838.1"/>
    </source>
</evidence>
<organism evidence="1">
    <name type="scientific">uncultured Caudovirales phage</name>
    <dbReference type="NCBI Taxonomy" id="2100421"/>
    <lineage>
        <taxon>Viruses</taxon>
        <taxon>Duplodnaviria</taxon>
        <taxon>Heunggongvirae</taxon>
        <taxon>Uroviricota</taxon>
        <taxon>Caudoviricetes</taxon>
        <taxon>Peduoviridae</taxon>
        <taxon>Maltschvirus</taxon>
        <taxon>Maltschvirus maltsch</taxon>
    </lineage>
</organism>
<proteinExistence type="predicted"/>
<dbReference type="EMBL" id="LR796623">
    <property type="protein sequence ID" value="CAB4154838.1"/>
    <property type="molecule type" value="Genomic_DNA"/>
</dbReference>
<name>A0A6J5NCU1_9CAUD</name>
<accession>A0A6J5NCU1</accession>
<sequence>MTQPTQIGYTGCTCYQVLGQSLARKGKRKAMSIEYVYPVIEEFDGGKVILDEERDPILRPRFTTFVQVGDSLPQHWDESSTRETAAGQATKLLKLLRRVTKPQEGCTPQDCKHYHEIKLTVTFGDSDPNRPGEELAAALLALIKQQPIESAFMGHARVDGVRALSTMRVELRPVPELVPAGGDE</sequence>
<gene>
    <name evidence="1" type="ORF">UFOVP650_39</name>
</gene>
<protein>
    <submittedName>
        <fullName evidence="1">Uncharacterized protein</fullName>
    </submittedName>
</protein>
<reference evidence="1" key="1">
    <citation type="submission" date="2020-04" db="EMBL/GenBank/DDBJ databases">
        <authorList>
            <person name="Chiriac C."/>
            <person name="Salcher M."/>
            <person name="Ghai R."/>
            <person name="Kavagutti S V."/>
        </authorList>
    </citation>
    <scope>NUCLEOTIDE SEQUENCE</scope>
</reference>